<reference evidence="1" key="1">
    <citation type="submission" date="2019-08" db="EMBL/GenBank/DDBJ databases">
        <authorList>
            <person name="Kucharzyk K."/>
            <person name="Murdoch R.W."/>
            <person name="Higgins S."/>
            <person name="Loffler F."/>
        </authorList>
    </citation>
    <scope>NUCLEOTIDE SEQUENCE</scope>
</reference>
<proteinExistence type="predicted"/>
<accession>A0A645BPF1</accession>
<dbReference type="AlphaFoldDB" id="A0A645BPF1"/>
<dbReference type="EMBL" id="VSSQ01021097">
    <property type="protein sequence ID" value="MPM66461.1"/>
    <property type="molecule type" value="Genomic_DNA"/>
</dbReference>
<evidence type="ECO:0000313" key="1">
    <source>
        <dbReference type="EMBL" id="MPM66461.1"/>
    </source>
</evidence>
<sequence>MRIATQMDTLTQVIHRRQVLFPQGIKRLQHDAFFEVTHHLCANHFFFALIHVDGLRQNTLTQCLFMQFWFFIQPFCDRHLQIEVIFQAFLQTRDIPHFFQRLRRNVGINRGFEHVFTNAVDGFTNVAYIQQFVTLGIDRTTLIVGNIIVFQQLLTNIEVAAFHFTLRVSNRFGDPRVLNGLTRFHPQFTHHAGHAVRGKNTHQRIFH</sequence>
<name>A0A645BPF1_9ZZZZ</name>
<gene>
    <name evidence="1" type="ORF">SDC9_113368</name>
</gene>
<protein>
    <submittedName>
        <fullName evidence="1">Uncharacterized protein</fullName>
    </submittedName>
</protein>
<comment type="caution">
    <text evidence="1">The sequence shown here is derived from an EMBL/GenBank/DDBJ whole genome shotgun (WGS) entry which is preliminary data.</text>
</comment>
<organism evidence="1">
    <name type="scientific">bioreactor metagenome</name>
    <dbReference type="NCBI Taxonomy" id="1076179"/>
    <lineage>
        <taxon>unclassified sequences</taxon>
        <taxon>metagenomes</taxon>
        <taxon>ecological metagenomes</taxon>
    </lineage>
</organism>